<dbReference type="GO" id="GO:0005504">
    <property type="term" value="F:fatty acid binding"/>
    <property type="evidence" value="ECO:0007669"/>
    <property type="project" value="TreeGrafter"/>
</dbReference>
<dbReference type="OrthoDB" id="538336at2759"/>
<proteinExistence type="predicted"/>
<dbReference type="Pfam" id="PF22924">
    <property type="entry name" value="ACOX_C_alpha1"/>
    <property type="match status" value="1"/>
</dbReference>
<comment type="caution">
    <text evidence="3">The sequence shown here is derived from an EMBL/GenBank/DDBJ whole genome shotgun (WGS) entry which is preliminary data.</text>
</comment>
<dbReference type="GO" id="GO:0033540">
    <property type="term" value="P:fatty acid beta-oxidation using acyl-CoA oxidase"/>
    <property type="evidence" value="ECO:0007669"/>
    <property type="project" value="TreeGrafter"/>
</dbReference>
<feature type="domain" description="Acyl-CoA oxidase C-alpha1" evidence="2">
    <location>
        <begin position="43"/>
        <end position="153"/>
    </location>
</feature>
<evidence type="ECO:0000313" key="4">
    <source>
        <dbReference type="Proteomes" id="UP001163046"/>
    </source>
</evidence>
<organism evidence="3 4">
    <name type="scientific">Desmophyllum pertusum</name>
    <dbReference type="NCBI Taxonomy" id="174260"/>
    <lineage>
        <taxon>Eukaryota</taxon>
        <taxon>Metazoa</taxon>
        <taxon>Cnidaria</taxon>
        <taxon>Anthozoa</taxon>
        <taxon>Hexacorallia</taxon>
        <taxon>Scleractinia</taxon>
        <taxon>Caryophylliina</taxon>
        <taxon>Caryophylliidae</taxon>
        <taxon>Desmophyllum</taxon>
    </lineage>
</organism>
<comment type="pathway">
    <text evidence="1">Lipid metabolism; peroxisomal fatty acid beta-oxidation.</text>
</comment>
<dbReference type="EMBL" id="MU825405">
    <property type="protein sequence ID" value="KAJ7391544.1"/>
    <property type="molecule type" value="Genomic_DNA"/>
</dbReference>
<keyword evidence="4" id="KW-1185">Reference proteome</keyword>
<dbReference type="GO" id="GO:0071949">
    <property type="term" value="F:FAD binding"/>
    <property type="evidence" value="ECO:0007669"/>
    <property type="project" value="InterPro"/>
</dbReference>
<dbReference type="GO" id="GO:0055088">
    <property type="term" value="P:lipid homeostasis"/>
    <property type="evidence" value="ECO:0007669"/>
    <property type="project" value="TreeGrafter"/>
</dbReference>
<evidence type="ECO:0000259" key="2">
    <source>
        <dbReference type="Pfam" id="PF22924"/>
    </source>
</evidence>
<dbReference type="InterPro" id="IPR012258">
    <property type="entry name" value="Acyl-CoA_oxidase"/>
</dbReference>
<evidence type="ECO:0000256" key="1">
    <source>
        <dbReference type="ARBA" id="ARBA00004846"/>
    </source>
</evidence>
<evidence type="ECO:0000313" key="3">
    <source>
        <dbReference type="EMBL" id="KAJ7391544.1"/>
    </source>
</evidence>
<dbReference type="InterPro" id="IPR055060">
    <property type="entry name" value="ACOX_C_alpha1"/>
</dbReference>
<dbReference type="PANTHER" id="PTHR10909:SF250">
    <property type="entry name" value="PEROXISOMAL ACYL-COENZYME A OXIDASE 1"/>
    <property type="match status" value="1"/>
</dbReference>
<dbReference type="GO" id="GO:0005777">
    <property type="term" value="C:peroxisome"/>
    <property type="evidence" value="ECO:0007669"/>
    <property type="project" value="InterPro"/>
</dbReference>
<dbReference type="GO" id="GO:0003997">
    <property type="term" value="F:acyl-CoA oxidase activity"/>
    <property type="evidence" value="ECO:0007669"/>
    <property type="project" value="InterPro"/>
</dbReference>
<dbReference type="Gene3D" id="1.20.140.10">
    <property type="entry name" value="Butyryl-CoA Dehydrogenase, subunit A, domain 3"/>
    <property type="match status" value="1"/>
</dbReference>
<gene>
    <name evidence="3" type="primary">ACOX1</name>
    <name evidence="3" type="ORF">OS493_017238</name>
</gene>
<dbReference type="SUPFAM" id="SSF47203">
    <property type="entry name" value="Acyl-CoA dehydrogenase C-terminal domain-like"/>
    <property type="match status" value="1"/>
</dbReference>
<dbReference type="AlphaFoldDB" id="A0A9X0DB37"/>
<accession>A0A9X0DB37</accession>
<dbReference type="Proteomes" id="UP001163046">
    <property type="component" value="Unassembled WGS sequence"/>
</dbReference>
<reference evidence="3" key="1">
    <citation type="submission" date="2023-01" db="EMBL/GenBank/DDBJ databases">
        <title>Genome assembly of the deep-sea coral Lophelia pertusa.</title>
        <authorList>
            <person name="Herrera S."/>
            <person name="Cordes E."/>
        </authorList>
    </citation>
    <scope>NUCLEOTIDE SEQUENCE</scope>
    <source>
        <strain evidence="3">USNM1676648</strain>
        <tissue evidence="3">Polyp</tissue>
    </source>
</reference>
<sequence length="157" mass="17401">MEVTMGICCLIMCEFRSTKCLMGLAKLSPDGTFTKPANPKLLYGTMSLTRAAIVGMSFWILSRAITVAIRYSAVRRQSQLKPGEPESQIIAYKTQQYKLLPGLAMAYATKFTFDHVWRLFKEAQKKIAAGDLSMLPEMHAITSGLKAFSTSNIHAPC</sequence>
<protein>
    <submittedName>
        <fullName evidence="3">Peroxisomal acyl-coenzyme A oxidase 1</fullName>
    </submittedName>
</protein>
<name>A0A9X0DB37_9CNID</name>
<dbReference type="PANTHER" id="PTHR10909">
    <property type="entry name" value="ELECTRON TRANSPORT OXIDOREDUCTASE"/>
    <property type="match status" value="1"/>
</dbReference>
<dbReference type="InterPro" id="IPR036250">
    <property type="entry name" value="AcylCo_DH-like_C"/>
</dbReference>